<proteinExistence type="predicted"/>
<dbReference type="AlphaFoldDB" id="A0A4Y8AVE5"/>
<dbReference type="Proteomes" id="UP000298517">
    <property type="component" value="Unassembled WGS sequence"/>
</dbReference>
<evidence type="ECO:0000256" key="2">
    <source>
        <dbReference type="SAM" id="SignalP"/>
    </source>
</evidence>
<dbReference type="SUPFAM" id="SSF49464">
    <property type="entry name" value="Carboxypeptidase regulatory domain-like"/>
    <property type="match status" value="1"/>
</dbReference>
<evidence type="ECO:0000313" key="4">
    <source>
        <dbReference type="Proteomes" id="UP000298517"/>
    </source>
</evidence>
<reference evidence="3 4" key="1">
    <citation type="journal article" date="2011" name="J. Microbiol.">
        <title>Gramella jeungdoensis sp. nov., isolated from a solar saltern in Korea.</title>
        <authorList>
            <person name="Joung Y."/>
            <person name="Kim H."/>
            <person name="Jang T."/>
            <person name="Ahn T.S."/>
            <person name="Joh K."/>
        </authorList>
    </citation>
    <scope>NUCLEOTIDE SEQUENCE [LARGE SCALE GENOMIC DNA]</scope>
    <source>
        <strain evidence="3 4">KCTC 23123</strain>
    </source>
</reference>
<feature type="signal peptide" evidence="2">
    <location>
        <begin position="1"/>
        <end position="23"/>
    </location>
</feature>
<evidence type="ECO:0000313" key="3">
    <source>
        <dbReference type="EMBL" id="TEW76449.1"/>
    </source>
</evidence>
<dbReference type="OrthoDB" id="1431099at2"/>
<organism evidence="3 4">
    <name type="scientific">Gramella jeungdoensis</name>
    <dbReference type="NCBI Taxonomy" id="708091"/>
    <lineage>
        <taxon>Bacteria</taxon>
        <taxon>Pseudomonadati</taxon>
        <taxon>Bacteroidota</taxon>
        <taxon>Flavobacteriia</taxon>
        <taxon>Flavobacteriales</taxon>
        <taxon>Flavobacteriaceae</taxon>
        <taxon>Christiangramia</taxon>
    </lineage>
</organism>
<keyword evidence="2" id="KW-0732">Signal</keyword>
<comment type="caution">
    <text evidence="3">The sequence shown here is derived from an EMBL/GenBank/DDBJ whole genome shotgun (WGS) entry which is preliminary data.</text>
</comment>
<keyword evidence="1" id="KW-0175">Coiled coil</keyword>
<evidence type="ECO:0000256" key="1">
    <source>
        <dbReference type="SAM" id="Coils"/>
    </source>
</evidence>
<sequence length="255" mass="29455">MKLTKKLKTASLLFLFISVHLFAQKSLVKIEGVVKYDSIFLENINILNLTQNFGASSNSKGEFTLFAKLGDSIMFSSISYTNRVIKISEIHINEKKLLIFLEQDLNELDEVLLSPKIRLDFGNLDVQKGIILNKTENNQKKGPDSRKLTDPTYGNTGVDFVSIFKLITKNLRAKNKERKAAQKENERLIEDFPDKLFTLYKANFFTDVLNIPDDKIYLFLEYCQENGLNNHLNSNEFQIKNFLIVQSRKFNQIKE</sequence>
<evidence type="ECO:0008006" key="5">
    <source>
        <dbReference type="Google" id="ProtNLM"/>
    </source>
</evidence>
<gene>
    <name evidence="3" type="ORF">E2488_00955</name>
</gene>
<name>A0A4Y8AVE5_9FLAO</name>
<dbReference type="InterPro" id="IPR008969">
    <property type="entry name" value="CarboxyPept-like_regulatory"/>
</dbReference>
<dbReference type="RefSeq" id="WP_134246461.1">
    <property type="nucleotide sequence ID" value="NZ_SNQI01000001.1"/>
</dbReference>
<feature type="chain" id="PRO_5021313395" description="Carboxypeptidase-like regulatory domain-containing protein" evidence="2">
    <location>
        <begin position="24"/>
        <end position="255"/>
    </location>
</feature>
<dbReference type="EMBL" id="SNQI01000001">
    <property type="protein sequence ID" value="TEW76449.1"/>
    <property type="molecule type" value="Genomic_DNA"/>
</dbReference>
<keyword evidence="4" id="KW-1185">Reference proteome</keyword>
<accession>A0A4Y8AVE5</accession>
<protein>
    <recommendedName>
        <fullName evidence="5">Carboxypeptidase-like regulatory domain-containing protein</fullName>
    </recommendedName>
</protein>
<feature type="coiled-coil region" evidence="1">
    <location>
        <begin position="164"/>
        <end position="191"/>
    </location>
</feature>